<proteinExistence type="predicted"/>
<protein>
    <submittedName>
        <fullName evidence="1">Uncharacterized protein</fullName>
    </submittedName>
</protein>
<organism evidence="1">
    <name type="scientific">Chrysotila carterae</name>
    <name type="common">Marine alga</name>
    <name type="synonym">Syracosphaera carterae</name>
    <dbReference type="NCBI Taxonomy" id="13221"/>
    <lineage>
        <taxon>Eukaryota</taxon>
        <taxon>Haptista</taxon>
        <taxon>Haptophyta</taxon>
        <taxon>Prymnesiophyceae</taxon>
        <taxon>Isochrysidales</taxon>
        <taxon>Isochrysidaceae</taxon>
        <taxon>Chrysotila</taxon>
    </lineage>
</organism>
<dbReference type="EMBL" id="HBIZ01011566">
    <property type="protein sequence ID" value="CAE0754315.1"/>
    <property type="molecule type" value="Transcribed_RNA"/>
</dbReference>
<sequence length="215" mass="23799">MRAYNVTIERSQDAIGWVGLLSIPSIGCITPPPFGTQCTLPRELALEACLRTRACTAITCPSQEPYERGQRAKKIAGPICQLRSRADTSNAEKRHGMCRPSGCVNVLMHPVQVDPAWRRTVAEAGASHRSVLLFVTASSPGLIPPYALSPEFPCAFLHSETATLFIYFFFPLPPLFTANLFAMLLQAPVAIWLFAEQIRPSFRDASCQQYPGFRR</sequence>
<accession>A0A7S4EV40</accession>
<reference evidence="1" key="1">
    <citation type="submission" date="2021-01" db="EMBL/GenBank/DDBJ databases">
        <authorList>
            <person name="Corre E."/>
            <person name="Pelletier E."/>
            <person name="Niang G."/>
            <person name="Scheremetjew M."/>
            <person name="Finn R."/>
            <person name="Kale V."/>
            <person name="Holt S."/>
            <person name="Cochrane G."/>
            <person name="Meng A."/>
            <person name="Brown T."/>
            <person name="Cohen L."/>
        </authorList>
    </citation>
    <scope>NUCLEOTIDE SEQUENCE</scope>
    <source>
        <strain evidence="1">CCMP645</strain>
    </source>
</reference>
<evidence type="ECO:0000313" key="1">
    <source>
        <dbReference type="EMBL" id="CAE0754315.1"/>
    </source>
</evidence>
<gene>
    <name evidence="1" type="ORF">PCAR00345_LOCUS6902</name>
</gene>
<dbReference type="AlphaFoldDB" id="A0A7S4EV40"/>
<name>A0A7S4EV40_CHRCT</name>